<dbReference type="EMBL" id="CM010630">
    <property type="protein sequence ID" value="RID71882.1"/>
    <property type="molecule type" value="Genomic_DNA"/>
</dbReference>
<feature type="region of interest" description="Disordered" evidence="2">
    <location>
        <begin position="118"/>
        <end position="148"/>
    </location>
</feature>
<feature type="compositionally biased region" description="Low complexity" evidence="2">
    <location>
        <begin position="88"/>
        <end position="98"/>
    </location>
</feature>
<dbReference type="SUPFAM" id="SSF50630">
    <property type="entry name" value="Acid proteases"/>
    <property type="match status" value="1"/>
</dbReference>
<gene>
    <name evidence="4" type="ORF">BRARA_C03800</name>
</gene>
<proteinExistence type="inferred from homology"/>
<feature type="domain" description="Xylanase inhibitor N-terminal" evidence="3">
    <location>
        <begin position="162"/>
        <end position="312"/>
    </location>
</feature>
<reference evidence="4 5" key="1">
    <citation type="submission" date="2018-06" db="EMBL/GenBank/DDBJ databases">
        <title>WGS assembly of Brassica rapa FPsc.</title>
        <authorList>
            <person name="Bowman J."/>
            <person name="Kohchi T."/>
            <person name="Yamato K."/>
            <person name="Jenkins J."/>
            <person name="Shu S."/>
            <person name="Ishizaki K."/>
            <person name="Yamaoka S."/>
            <person name="Nishihama R."/>
            <person name="Nakamura Y."/>
            <person name="Berger F."/>
            <person name="Adam C."/>
            <person name="Aki S."/>
            <person name="Althoff F."/>
            <person name="Araki T."/>
            <person name="Arteaga-Vazquez M."/>
            <person name="Balasubrmanian S."/>
            <person name="Bauer D."/>
            <person name="Boehm C."/>
            <person name="Briginshaw L."/>
            <person name="Caballero-Perez J."/>
            <person name="Catarino B."/>
            <person name="Chen F."/>
            <person name="Chiyoda S."/>
            <person name="Chovatia M."/>
            <person name="Davies K."/>
            <person name="Delmans M."/>
            <person name="Demura T."/>
            <person name="Dierschke T."/>
            <person name="Dolan L."/>
            <person name="Dorantes-Acosta A."/>
            <person name="Eklund D."/>
            <person name="Florent S."/>
            <person name="Flores-Sandoval E."/>
            <person name="Fujiyama A."/>
            <person name="Fukuzawa H."/>
            <person name="Galik B."/>
            <person name="Grimanelli D."/>
            <person name="Grimwood J."/>
            <person name="Grossniklaus U."/>
            <person name="Hamada T."/>
            <person name="Haseloff J."/>
            <person name="Hetherington A."/>
            <person name="Higo A."/>
            <person name="Hirakawa Y."/>
            <person name="Hundley H."/>
            <person name="Ikeda Y."/>
            <person name="Inoue K."/>
            <person name="Inoue S."/>
            <person name="Ishida S."/>
            <person name="Jia Q."/>
            <person name="Kakita M."/>
            <person name="Kanazawa T."/>
            <person name="Kawai Y."/>
            <person name="Kawashima T."/>
            <person name="Kennedy M."/>
            <person name="Kinose K."/>
            <person name="Kinoshita T."/>
            <person name="Kohara Y."/>
            <person name="Koide E."/>
            <person name="Komatsu K."/>
            <person name="Kopischke S."/>
            <person name="Kubo M."/>
            <person name="Kyozuka J."/>
            <person name="Lagercrantz U."/>
            <person name="Lin S."/>
            <person name="Lindquist E."/>
            <person name="Lipzen A."/>
            <person name="Lu C."/>
            <person name="Luna E."/>
            <person name="Martienssen R."/>
            <person name="Minamino N."/>
            <person name="Mizutani M."/>
            <person name="Mizutani M."/>
            <person name="Mochizuki N."/>
            <person name="Monte I."/>
            <person name="Mosher R."/>
            <person name="Nagasaki H."/>
            <person name="Nakagami H."/>
            <person name="Naramoto S."/>
            <person name="Nishitani K."/>
            <person name="Ohtani M."/>
            <person name="Okamoto T."/>
            <person name="Okumura M."/>
            <person name="Phillips J."/>
            <person name="Pollak B."/>
            <person name="Reinders A."/>
            <person name="Roevekamp M."/>
            <person name="Sano R."/>
            <person name="Sawa S."/>
            <person name="Schmid M."/>
            <person name="Shirakawa M."/>
            <person name="Solano R."/>
            <person name="Spunde A."/>
            <person name="Suetsugu N."/>
            <person name="Sugano S."/>
            <person name="Sugiyama A."/>
            <person name="Sun R."/>
            <person name="Suzuki Y."/>
            <person name="Takenaka M."/>
            <person name="Takezawa D."/>
            <person name="Tomogane H."/>
            <person name="Tsuzuki M."/>
            <person name="Ueda T."/>
            <person name="Umeda M."/>
            <person name="Ward J."/>
            <person name="Watanabe Y."/>
            <person name="Yazaki K."/>
            <person name="Yokoyama R."/>
            <person name="Yoshitake Y."/>
            <person name="Yotsui I."/>
            <person name="Zachgo S."/>
            <person name="Schmutz J."/>
        </authorList>
    </citation>
    <scope>NUCLEOTIDE SEQUENCE [LARGE SCALE GENOMIC DNA]</scope>
    <source>
        <strain evidence="5">cv. B-3</strain>
    </source>
</reference>
<organism evidence="4 5">
    <name type="scientific">Brassica campestris</name>
    <name type="common">Field mustard</name>
    <dbReference type="NCBI Taxonomy" id="3711"/>
    <lineage>
        <taxon>Eukaryota</taxon>
        <taxon>Viridiplantae</taxon>
        <taxon>Streptophyta</taxon>
        <taxon>Embryophyta</taxon>
        <taxon>Tracheophyta</taxon>
        <taxon>Spermatophyta</taxon>
        <taxon>Magnoliopsida</taxon>
        <taxon>eudicotyledons</taxon>
        <taxon>Gunneridae</taxon>
        <taxon>Pentapetalae</taxon>
        <taxon>rosids</taxon>
        <taxon>malvids</taxon>
        <taxon>Brassicales</taxon>
        <taxon>Brassicaceae</taxon>
        <taxon>Brassiceae</taxon>
        <taxon>Brassica</taxon>
    </lineage>
</organism>
<dbReference type="PANTHER" id="PTHR13683:SF813">
    <property type="entry name" value="PEPTIDASE A1 DOMAIN-CONTAINING PROTEIN"/>
    <property type="match status" value="1"/>
</dbReference>
<accession>A0A398A244</accession>
<sequence length="429" mass="47230">MDSIGGEIVGIAFPTTWALAADPISSFFDTVYLGRTNRAQKRESGEVSFHRIQASSVFPSPSSSCVLSPRASNTKSSLHVVHRHGPCSSQSSKKATTSSDHDDILRLDQARVKSIHSKLSKKLTARDRVSQSQSTDPPARNQYITGRNRDAETESVFGIYSGYDLTWTQCEPCGVSGTCYPQEEPIFNPSSSSTYTNVPCSSPLCDSLPSQGLNKYCSASNCFYNDTIYDDNSFTSGFFAKEKFTLDSEVFDSVNFGCVVNSDENFKSRAGFLGLGRGEISFPSQMAVKYNNIFFYCIPSSREYGGYLTFGSRGLSNSVKYTPISTVKDTGSYYGLDIVGISGPGDPFNRILYCRYYNRLKYRVYSPPSQGLRSTANCVYGRYVGSELYDYGNDNDDDIAIFGNVQQRTMQIVYDGLGGRVGFAPNGCM</sequence>
<dbReference type="GO" id="GO:0006508">
    <property type="term" value="P:proteolysis"/>
    <property type="evidence" value="ECO:0007669"/>
    <property type="project" value="InterPro"/>
</dbReference>
<protein>
    <recommendedName>
        <fullName evidence="3">Xylanase inhibitor N-terminal domain-containing protein</fullName>
    </recommendedName>
</protein>
<name>A0A398A244_BRACM</name>
<dbReference type="Gene3D" id="2.40.70.10">
    <property type="entry name" value="Acid Proteases"/>
    <property type="match status" value="1"/>
</dbReference>
<comment type="similarity">
    <text evidence="1">Belongs to the peptidase A1 family.</text>
</comment>
<dbReference type="PANTHER" id="PTHR13683">
    <property type="entry name" value="ASPARTYL PROTEASES"/>
    <property type="match status" value="1"/>
</dbReference>
<dbReference type="Proteomes" id="UP000264353">
    <property type="component" value="Chromosome A3"/>
</dbReference>
<dbReference type="AlphaFoldDB" id="A0A398A244"/>
<feature type="region of interest" description="Disordered" evidence="2">
    <location>
        <begin position="76"/>
        <end position="102"/>
    </location>
</feature>
<dbReference type="InterPro" id="IPR032861">
    <property type="entry name" value="TAXi_N"/>
</dbReference>
<dbReference type="InterPro" id="IPR001461">
    <property type="entry name" value="Aspartic_peptidase_A1"/>
</dbReference>
<dbReference type="InterPro" id="IPR021109">
    <property type="entry name" value="Peptidase_aspartic_dom_sf"/>
</dbReference>
<evidence type="ECO:0000259" key="3">
    <source>
        <dbReference type="Pfam" id="PF14543"/>
    </source>
</evidence>
<evidence type="ECO:0000313" key="5">
    <source>
        <dbReference type="Proteomes" id="UP000264353"/>
    </source>
</evidence>
<evidence type="ECO:0000256" key="2">
    <source>
        <dbReference type="SAM" id="MobiDB-lite"/>
    </source>
</evidence>
<dbReference type="Pfam" id="PF14543">
    <property type="entry name" value="TAXi_N"/>
    <property type="match status" value="1"/>
</dbReference>
<evidence type="ECO:0000256" key="1">
    <source>
        <dbReference type="ARBA" id="ARBA00007447"/>
    </source>
</evidence>
<evidence type="ECO:0000313" key="4">
    <source>
        <dbReference type="EMBL" id="RID71882.1"/>
    </source>
</evidence>
<dbReference type="GO" id="GO:0004190">
    <property type="term" value="F:aspartic-type endopeptidase activity"/>
    <property type="evidence" value="ECO:0007669"/>
    <property type="project" value="InterPro"/>
</dbReference>